<keyword evidence="2" id="KW-0479">Metal-binding</keyword>
<evidence type="ECO:0000313" key="5">
    <source>
        <dbReference type="EMBL" id="GGI85526.1"/>
    </source>
</evidence>
<feature type="domain" description="Fumarylacetoacetase-like C-terminal" evidence="3">
    <location>
        <begin position="92"/>
        <end position="299"/>
    </location>
</feature>
<dbReference type="AlphaFoldDB" id="A0A830EAN3"/>
<evidence type="ECO:0000313" key="7">
    <source>
        <dbReference type="Proteomes" id="UP001060771"/>
    </source>
</evidence>
<protein>
    <submittedName>
        <fullName evidence="5">2-hydroxyhepta-2,4-diene-1,7-dioate isomerase</fullName>
    </submittedName>
</protein>
<evidence type="ECO:0000256" key="2">
    <source>
        <dbReference type="ARBA" id="ARBA00022723"/>
    </source>
</evidence>
<dbReference type="InterPro" id="IPR036663">
    <property type="entry name" value="Fumarylacetoacetase_C_sf"/>
</dbReference>
<dbReference type="InterPro" id="IPR051121">
    <property type="entry name" value="FAH"/>
</dbReference>
<evidence type="ECO:0000313" key="6">
    <source>
        <dbReference type="Proteomes" id="UP000657075"/>
    </source>
</evidence>
<dbReference type="Proteomes" id="UP001060771">
    <property type="component" value="Chromosome"/>
</dbReference>
<name>A0A830EAN3_9CREN</name>
<evidence type="ECO:0000313" key="4">
    <source>
        <dbReference type="EMBL" id="BDR92910.1"/>
    </source>
</evidence>
<reference evidence="4" key="4">
    <citation type="journal article" date="2023" name="Microbiol. Resour. Announc.">
        <title>Complete Genome Sequence of Vulcanisaeta souniana Strain IC-059, a Hyperthermophilic Archaeon Isolated from Hot Spring Water in Japan.</title>
        <authorList>
            <person name="Kato S."/>
            <person name="Itoh T."/>
            <person name="Wu L."/>
            <person name="Ma J."/>
            <person name="Ohkuma M."/>
        </authorList>
    </citation>
    <scope>NUCLEOTIDE SEQUENCE</scope>
    <source>
        <strain evidence="4">JCM 11219</strain>
    </source>
</reference>
<proteinExistence type="inferred from homology"/>
<dbReference type="GeneID" id="76207543"/>
<dbReference type="Proteomes" id="UP000657075">
    <property type="component" value="Unassembled WGS sequence"/>
</dbReference>
<dbReference type="RefSeq" id="WP_188604075.1">
    <property type="nucleotide sequence ID" value="NZ_AP026830.1"/>
</dbReference>
<dbReference type="SUPFAM" id="SSF56529">
    <property type="entry name" value="FAH"/>
    <property type="match status" value="1"/>
</dbReference>
<dbReference type="GO" id="GO:0019752">
    <property type="term" value="P:carboxylic acid metabolic process"/>
    <property type="evidence" value="ECO:0007669"/>
    <property type="project" value="UniProtKB-ARBA"/>
</dbReference>
<keyword evidence="7" id="KW-1185">Reference proteome</keyword>
<sequence length="302" mass="34005">MKLLSFTWNNLVKVGVYTSKGILDLPSAYMDIYDAVEAPNFLYDMKALISGGDPVLAMVKDLLDKALRSSDPAFFKDPNSITWLPPVTKPEKVLCVAVNYRAHGEESSAKPLDRPYFFPKFPNAIIGHNQSILKPRVSKQVDWEVELAIIIGRRGKYIDVNRAFDYIFGYLILNDVSMRDWQFPSKEPYGMDWIYGKSMDSSTPVGPYIVTRDEIQDPHNLRLMLRVNGNVEQDDNTGNLIFKIPELIHWASQGVTLKPGDYISTGTPSGVGFPKGKFLKNGDVVEAEIEKIGILRNTVIEE</sequence>
<reference evidence="5" key="1">
    <citation type="journal article" date="2014" name="Int. J. Syst. Evol. Microbiol.">
        <title>Complete genome sequence of Corynebacterium casei LMG S-19264T (=DSM 44701T), isolated from a smear-ripened cheese.</title>
        <authorList>
            <consortium name="US DOE Joint Genome Institute (JGI-PGF)"/>
            <person name="Walter F."/>
            <person name="Albersmeier A."/>
            <person name="Kalinowski J."/>
            <person name="Ruckert C."/>
        </authorList>
    </citation>
    <scope>NUCLEOTIDE SEQUENCE</scope>
    <source>
        <strain evidence="5">JCM 11219</strain>
    </source>
</reference>
<gene>
    <name evidence="5" type="ORF">GCM10007112_23250</name>
    <name evidence="4" type="ORF">Vsou_20030</name>
</gene>
<dbReference type="FunFam" id="3.90.850.10:FF:000002">
    <property type="entry name" value="2-hydroxyhepta-2,4-diene-1,7-dioate isomerase"/>
    <property type="match status" value="1"/>
</dbReference>
<reference evidence="7" key="3">
    <citation type="submission" date="2022-09" db="EMBL/GenBank/DDBJ databases">
        <title>Complete genome sequence of Vulcanisaeta souniana.</title>
        <authorList>
            <person name="Kato S."/>
            <person name="Itoh T."/>
            <person name="Ohkuma M."/>
        </authorList>
    </citation>
    <scope>NUCLEOTIDE SEQUENCE [LARGE SCALE GENOMIC DNA]</scope>
    <source>
        <strain evidence="7">JCM 11219</strain>
    </source>
</reference>
<dbReference type="Pfam" id="PF01557">
    <property type="entry name" value="FAA_hydrolase"/>
    <property type="match status" value="1"/>
</dbReference>
<accession>A0A830EAN3</accession>
<dbReference type="PANTHER" id="PTHR42796">
    <property type="entry name" value="FUMARYLACETOACETATE HYDROLASE DOMAIN-CONTAINING PROTEIN 2A-RELATED"/>
    <property type="match status" value="1"/>
</dbReference>
<dbReference type="EMBL" id="AP026830">
    <property type="protein sequence ID" value="BDR92910.1"/>
    <property type="molecule type" value="Genomic_DNA"/>
</dbReference>
<dbReference type="InterPro" id="IPR011234">
    <property type="entry name" value="Fumarylacetoacetase-like_C"/>
</dbReference>
<organism evidence="5 6">
    <name type="scientific">Vulcanisaeta souniana JCM 11219</name>
    <dbReference type="NCBI Taxonomy" id="1293586"/>
    <lineage>
        <taxon>Archaea</taxon>
        <taxon>Thermoproteota</taxon>
        <taxon>Thermoprotei</taxon>
        <taxon>Thermoproteales</taxon>
        <taxon>Thermoproteaceae</taxon>
        <taxon>Vulcanisaeta</taxon>
    </lineage>
</organism>
<dbReference type="GO" id="GO:0046872">
    <property type="term" value="F:metal ion binding"/>
    <property type="evidence" value="ECO:0007669"/>
    <property type="project" value="UniProtKB-KW"/>
</dbReference>
<evidence type="ECO:0000256" key="1">
    <source>
        <dbReference type="ARBA" id="ARBA00010211"/>
    </source>
</evidence>
<dbReference type="GO" id="GO:0016853">
    <property type="term" value="F:isomerase activity"/>
    <property type="evidence" value="ECO:0007669"/>
    <property type="project" value="UniProtKB-KW"/>
</dbReference>
<dbReference type="EMBL" id="BMNM01000013">
    <property type="protein sequence ID" value="GGI85526.1"/>
    <property type="molecule type" value="Genomic_DNA"/>
</dbReference>
<dbReference type="OrthoDB" id="6242at2157"/>
<dbReference type="PANTHER" id="PTHR42796:SF4">
    <property type="entry name" value="FUMARYLACETOACETATE HYDROLASE DOMAIN-CONTAINING PROTEIN 2A"/>
    <property type="match status" value="1"/>
</dbReference>
<dbReference type="Gene3D" id="3.90.850.10">
    <property type="entry name" value="Fumarylacetoacetase-like, C-terminal domain"/>
    <property type="match status" value="1"/>
</dbReference>
<comment type="similarity">
    <text evidence="1">Belongs to the FAH family.</text>
</comment>
<reference evidence="5" key="2">
    <citation type="submission" date="2020-09" db="EMBL/GenBank/DDBJ databases">
        <authorList>
            <person name="Sun Q."/>
            <person name="Ohkuma M."/>
        </authorList>
    </citation>
    <scope>NUCLEOTIDE SEQUENCE</scope>
    <source>
        <strain evidence="5">JCM 11219</strain>
    </source>
</reference>
<keyword evidence="5" id="KW-0413">Isomerase</keyword>
<evidence type="ECO:0000259" key="3">
    <source>
        <dbReference type="Pfam" id="PF01557"/>
    </source>
</evidence>